<protein>
    <submittedName>
        <fullName evidence="2">AAEL010291-PA</fullName>
    </submittedName>
</protein>
<proteinExistence type="predicted"/>
<accession>A0A1S4FQA4</accession>
<name>A0A1S4FQA4_AEDAE</name>
<evidence type="ECO:0000313" key="3">
    <source>
        <dbReference type="Proteomes" id="UP000682892"/>
    </source>
</evidence>
<dbReference type="OrthoDB" id="7738963at2759"/>
<dbReference type="OMA" id="WPRVEQW"/>
<dbReference type="AlphaFoldDB" id="A0A1S4FQA4"/>
<dbReference type="Proteomes" id="UP000682892">
    <property type="component" value="Unassembled WGS sequence"/>
</dbReference>
<reference evidence="2" key="3">
    <citation type="submission" date="2012-09" db="EMBL/GenBank/DDBJ databases">
        <authorList>
            <consortium name="VectorBase"/>
        </authorList>
    </citation>
    <scope>NUCLEOTIDE SEQUENCE</scope>
    <source>
        <strain evidence="2">Liverpool</strain>
    </source>
</reference>
<dbReference type="KEGG" id="aag:5573101"/>
<dbReference type="EMBL" id="CH477653">
    <property type="protein sequence ID" value="EAT37753.1"/>
    <property type="molecule type" value="Genomic_DNA"/>
</dbReference>
<reference evidence="2" key="1">
    <citation type="submission" date="2005-10" db="EMBL/GenBank/DDBJ databases">
        <authorList>
            <person name="Loftus B.J."/>
            <person name="Nene V.M."/>
            <person name="Hannick L.I."/>
            <person name="Bidwell S."/>
            <person name="Haas B."/>
            <person name="Amedeo P."/>
            <person name="Orvis J."/>
            <person name="Wortman J.R."/>
            <person name="White O.R."/>
            <person name="Salzberg S."/>
            <person name="Shumway M."/>
            <person name="Koo H."/>
            <person name="Zhao Y."/>
            <person name="Holmes M."/>
            <person name="Miller J."/>
            <person name="Schatz M."/>
            <person name="Pop M."/>
            <person name="Pai G."/>
            <person name="Utterback T."/>
            <person name="Rogers Y.-H."/>
            <person name="Kravitz S."/>
            <person name="Fraser C.M."/>
        </authorList>
    </citation>
    <scope>NUCLEOTIDE SEQUENCE</scope>
    <source>
        <strain evidence="2">Liverpool</strain>
    </source>
</reference>
<dbReference type="HOGENOM" id="CLU_1564216_0_0_1"/>
<sequence>MKQSTCLLCIVLLVSLHKTGALPLMQYFNLENPSSDSEQTTAITEYRQDEVDNQPMIQYETVMPVLKIVLTPIGRLMQPLIEQWLEYQFGPYINTIGRAMEGVSRYATDNLSFQPGDVYYTKSDLVEGYGYNSLLINLPAGKTLTVLTHKSKQKLDIIEELPQVSDSLNEVRKLN</sequence>
<feature type="signal peptide" evidence="1">
    <location>
        <begin position="1"/>
        <end position="21"/>
    </location>
</feature>
<gene>
    <name evidence="2" type="ORF">AaeL_AAEL010291</name>
</gene>
<organism evidence="2 3">
    <name type="scientific">Aedes aegypti</name>
    <name type="common">Yellowfever mosquito</name>
    <name type="synonym">Culex aegypti</name>
    <dbReference type="NCBI Taxonomy" id="7159"/>
    <lineage>
        <taxon>Eukaryota</taxon>
        <taxon>Metazoa</taxon>
        <taxon>Ecdysozoa</taxon>
        <taxon>Arthropoda</taxon>
        <taxon>Hexapoda</taxon>
        <taxon>Insecta</taxon>
        <taxon>Pterygota</taxon>
        <taxon>Neoptera</taxon>
        <taxon>Endopterygota</taxon>
        <taxon>Diptera</taxon>
        <taxon>Nematocera</taxon>
        <taxon>Culicoidea</taxon>
        <taxon>Culicidae</taxon>
        <taxon>Culicinae</taxon>
        <taxon>Aedini</taxon>
        <taxon>Aedes</taxon>
        <taxon>Stegomyia</taxon>
    </lineage>
</organism>
<reference evidence="2" key="2">
    <citation type="journal article" date="2007" name="Science">
        <title>Genome sequence of Aedes aegypti, a major arbovirus vector.</title>
        <authorList>
            <person name="Nene V."/>
            <person name="Wortman J.R."/>
            <person name="Lawson D."/>
            <person name="Haas B."/>
            <person name="Kodira C."/>
            <person name="Tu Z.J."/>
            <person name="Loftus B."/>
            <person name="Xi Z."/>
            <person name="Megy K."/>
            <person name="Grabherr M."/>
            <person name="Ren Q."/>
            <person name="Zdobnov E.M."/>
            <person name="Lobo N.F."/>
            <person name="Campbell K.S."/>
            <person name="Brown S.E."/>
            <person name="Bonaldo M.F."/>
            <person name="Zhu J."/>
            <person name="Sinkins S.P."/>
            <person name="Hogenkamp D.G."/>
            <person name="Amedeo P."/>
            <person name="Arensburger P."/>
            <person name="Atkinson P.W."/>
            <person name="Bidwell S."/>
            <person name="Biedler J."/>
            <person name="Birney E."/>
            <person name="Bruggner R.V."/>
            <person name="Costas J."/>
            <person name="Coy M.R."/>
            <person name="Crabtree J."/>
            <person name="Crawford M."/>
            <person name="Debruyn B."/>
            <person name="Decaprio D."/>
            <person name="Eiglmeier K."/>
            <person name="Eisenstadt E."/>
            <person name="El-Dorry H."/>
            <person name="Gelbart W.M."/>
            <person name="Gomes S.L."/>
            <person name="Hammond M."/>
            <person name="Hannick L.I."/>
            <person name="Hogan J.R."/>
            <person name="Holmes M.H."/>
            <person name="Jaffe D."/>
            <person name="Johnston J.S."/>
            <person name="Kennedy R.C."/>
            <person name="Koo H."/>
            <person name="Kravitz S."/>
            <person name="Kriventseva E.V."/>
            <person name="Kulp D."/>
            <person name="Labutti K."/>
            <person name="Lee E."/>
            <person name="Li S."/>
            <person name="Lovin D.D."/>
            <person name="Mao C."/>
            <person name="Mauceli E."/>
            <person name="Menck C.F."/>
            <person name="Miller J.R."/>
            <person name="Montgomery P."/>
            <person name="Mori A."/>
            <person name="Nascimento A.L."/>
            <person name="Naveira H.F."/>
            <person name="Nusbaum C."/>
            <person name="O'leary S."/>
            <person name="Orvis J."/>
            <person name="Pertea M."/>
            <person name="Quesneville H."/>
            <person name="Reidenbach K.R."/>
            <person name="Rogers Y.H."/>
            <person name="Roth C.W."/>
            <person name="Schneider J.R."/>
            <person name="Schatz M."/>
            <person name="Shumway M."/>
            <person name="Stanke M."/>
            <person name="Stinson E.O."/>
            <person name="Tubio J.M."/>
            <person name="Vanzee J.P."/>
            <person name="Verjovski-Almeida S."/>
            <person name="Werner D."/>
            <person name="White O."/>
            <person name="Wyder S."/>
            <person name="Zeng Q."/>
            <person name="Zhao Q."/>
            <person name="Zhao Y."/>
            <person name="Hill C.A."/>
            <person name="Raikhel A.S."/>
            <person name="Soares M.B."/>
            <person name="Knudson D.L."/>
            <person name="Lee N.H."/>
            <person name="Galagan J."/>
            <person name="Salzberg S.L."/>
            <person name="Paulsen I.T."/>
            <person name="Dimopoulos G."/>
            <person name="Collins F.H."/>
            <person name="Birren B."/>
            <person name="Fraser-Liggett C.M."/>
            <person name="Severson D.W."/>
        </authorList>
    </citation>
    <scope>NUCLEOTIDE SEQUENCE [LARGE SCALE GENOMIC DNA]</scope>
    <source>
        <strain evidence="2">Liverpool</strain>
    </source>
</reference>
<feature type="chain" id="PRO_5036485763" evidence="1">
    <location>
        <begin position="22"/>
        <end position="175"/>
    </location>
</feature>
<keyword evidence="1" id="KW-0732">Signal</keyword>
<evidence type="ECO:0000256" key="1">
    <source>
        <dbReference type="SAM" id="SignalP"/>
    </source>
</evidence>
<evidence type="ECO:0000313" key="2">
    <source>
        <dbReference type="EMBL" id="EAT37753.1"/>
    </source>
</evidence>